<dbReference type="EMBL" id="KV429044">
    <property type="protein sequence ID" value="KZT71636.1"/>
    <property type="molecule type" value="Genomic_DNA"/>
</dbReference>
<proteinExistence type="predicted"/>
<dbReference type="Proteomes" id="UP000076727">
    <property type="component" value="Unassembled WGS sequence"/>
</dbReference>
<feature type="region of interest" description="Disordered" evidence="1">
    <location>
        <begin position="91"/>
        <end position="121"/>
    </location>
</feature>
<reference evidence="2 3" key="1">
    <citation type="journal article" date="2016" name="Mol. Biol. Evol.">
        <title>Comparative Genomics of Early-Diverging Mushroom-Forming Fungi Provides Insights into the Origins of Lignocellulose Decay Capabilities.</title>
        <authorList>
            <person name="Nagy L.G."/>
            <person name="Riley R."/>
            <person name="Tritt A."/>
            <person name="Adam C."/>
            <person name="Daum C."/>
            <person name="Floudas D."/>
            <person name="Sun H."/>
            <person name="Yadav J.S."/>
            <person name="Pangilinan J."/>
            <person name="Larsson K.H."/>
            <person name="Matsuura K."/>
            <person name="Barry K."/>
            <person name="Labutti K."/>
            <person name="Kuo R."/>
            <person name="Ohm R.A."/>
            <person name="Bhattacharya S.S."/>
            <person name="Shirouzu T."/>
            <person name="Yoshinaga Y."/>
            <person name="Martin F.M."/>
            <person name="Grigoriev I.V."/>
            <person name="Hibbett D.S."/>
        </authorList>
    </citation>
    <scope>NUCLEOTIDE SEQUENCE [LARGE SCALE GENOMIC DNA]</scope>
    <source>
        <strain evidence="2 3">L-15889</strain>
    </source>
</reference>
<accession>A0A165S7S7</accession>
<organism evidence="2 3">
    <name type="scientific">Daedalea quercina L-15889</name>
    <dbReference type="NCBI Taxonomy" id="1314783"/>
    <lineage>
        <taxon>Eukaryota</taxon>
        <taxon>Fungi</taxon>
        <taxon>Dikarya</taxon>
        <taxon>Basidiomycota</taxon>
        <taxon>Agaricomycotina</taxon>
        <taxon>Agaricomycetes</taxon>
        <taxon>Polyporales</taxon>
        <taxon>Fomitopsis</taxon>
    </lineage>
</organism>
<feature type="compositionally biased region" description="Polar residues" evidence="1">
    <location>
        <begin position="99"/>
        <end position="110"/>
    </location>
</feature>
<keyword evidence="3" id="KW-1185">Reference proteome</keyword>
<gene>
    <name evidence="2" type="ORF">DAEQUDRAFT_90554</name>
</gene>
<sequence length="121" mass="13546">MWRLSANIKPTGKTVPLDCSDCSKQAIVDQAQAKGPASQVRPGHWFRHRDKGCRGHSGLATTSITTREGENCLPRALSRLSRQTSPSMIVRRLGRSRQKSQNQYRVSRTRPSCPEHPPGWV</sequence>
<feature type="region of interest" description="Disordered" evidence="1">
    <location>
        <begin position="30"/>
        <end position="59"/>
    </location>
</feature>
<protein>
    <submittedName>
        <fullName evidence="2">Uncharacterized protein</fullName>
    </submittedName>
</protein>
<evidence type="ECO:0000313" key="2">
    <source>
        <dbReference type="EMBL" id="KZT71636.1"/>
    </source>
</evidence>
<evidence type="ECO:0000313" key="3">
    <source>
        <dbReference type="Proteomes" id="UP000076727"/>
    </source>
</evidence>
<dbReference type="AlphaFoldDB" id="A0A165S7S7"/>
<name>A0A165S7S7_9APHY</name>
<evidence type="ECO:0000256" key="1">
    <source>
        <dbReference type="SAM" id="MobiDB-lite"/>
    </source>
</evidence>